<feature type="domain" description="Enoyl reductase (ER)" evidence="3">
    <location>
        <begin position="11"/>
        <end position="320"/>
    </location>
</feature>
<dbReference type="SMART" id="SM00829">
    <property type="entry name" value="PKS_ER"/>
    <property type="match status" value="1"/>
</dbReference>
<sequence>MMRAVTLLRYGGPEVLQISQIPIPVPKPNEVLLKVHATALNRADLLQRRGFYPPPAGASDIIGLECAGEVAQSTRNWASGQRVMAILPGGGYAEYAAVKSDHLMPIPENLSYEEAAAIPEGWVTAYQLLFYIARGKAQEKVLVHAGASGVGTALIQLAKLKGLKVAVTCGSQEKIEFCKNLGADLAINYKTESFKQKVKEFGGADIVLDCIGANYFEDNLDAIRLDGRWVIYGTMGGHQVNQVSLRGMMGKRISLISTTLRNRSDEYKADLVGSFIDDGILDAFRNRVLKPIIYRTFPIEKIAEAHEIMEKNENSGKIVLKISN</sequence>
<dbReference type="PANTHER" id="PTHR48106:SF18">
    <property type="entry name" value="QUINONE OXIDOREDUCTASE PIG3"/>
    <property type="match status" value="1"/>
</dbReference>
<proteinExistence type="predicted"/>
<keyword evidence="2" id="KW-0560">Oxidoreductase</keyword>
<dbReference type="EMBL" id="CAJZBQ010000011">
    <property type="protein sequence ID" value="CAG9314176.1"/>
    <property type="molecule type" value="Genomic_DNA"/>
</dbReference>
<evidence type="ECO:0000256" key="2">
    <source>
        <dbReference type="ARBA" id="ARBA00023002"/>
    </source>
</evidence>
<dbReference type="SUPFAM" id="SSF50129">
    <property type="entry name" value="GroES-like"/>
    <property type="match status" value="1"/>
</dbReference>
<comment type="caution">
    <text evidence="4">The sequence shown here is derived from an EMBL/GenBank/DDBJ whole genome shotgun (WGS) entry which is preliminary data.</text>
</comment>
<dbReference type="NCBIfam" id="TIGR02824">
    <property type="entry name" value="quinone_pig3"/>
    <property type="match status" value="1"/>
</dbReference>
<evidence type="ECO:0000259" key="3">
    <source>
        <dbReference type="SMART" id="SM00829"/>
    </source>
</evidence>
<evidence type="ECO:0000313" key="4">
    <source>
        <dbReference type="EMBL" id="CAG9314176.1"/>
    </source>
</evidence>
<dbReference type="Gene3D" id="3.90.180.10">
    <property type="entry name" value="Medium-chain alcohol dehydrogenases, catalytic domain"/>
    <property type="match status" value="1"/>
</dbReference>
<dbReference type="SUPFAM" id="SSF51735">
    <property type="entry name" value="NAD(P)-binding Rossmann-fold domains"/>
    <property type="match status" value="1"/>
</dbReference>
<dbReference type="Pfam" id="PF08240">
    <property type="entry name" value="ADH_N"/>
    <property type="match status" value="1"/>
</dbReference>
<dbReference type="InterPro" id="IPR036291">
    <property type="entry name" value="NAD(P)-bd_dom_sf"/>
</dbReference>
<dbReference type="GO" id="GO:0016651">
    <property type="term" value="F:oxidoreductase activity, acting on NAD(P)H"/>
    <property type="evidence" value="ECO:0007669"/>
    <property type="project" value="TreeGrafter"/>
</dbReference>
<dbReference type="Gene3D" id="3.40.50.720">
    <property type="entry name" value="NAD(P)-binding Rossmann-like Domain"/>
    <property type="match status" value="1"/>
</dbReference>
<dbReference type="GO" id="GO:0070402">
    <property type="term" value="F:NADPH binding"/>
    <property type="evidence" value="ECO:0007669"/>
    <property type="project" value="TreeGrafter"/>
</dbReference>
<reference evidence="4" key="1">
    <citation type="submission" date="2021-09" db="EMBL/GenBank/DDBJ databases">
        <authorList>
            <consortium name="AG Swart"/>
            <person name="Singh M."/>
            <person name="Singh A."/>
            <person name="Seah K."/>
            <person name="Emmerich C."/>
        </authorList>
    </citation>
    <scope>NUCLEOTIDE SEQUENCE</scope>
    <source>
        <strain evidence="4">ATCC30299</strain>
    </source>
</reference>
<dbReference type="InterPro" id="IPR014189">
    <property type="entry name" value="Quinone_OxRdtase_PIG3"/>
</dbReference>
<dbReference type="InterPro" id="IPR013149">
    <property type="entry name" value="ADH-like_C"/>
</dbReference>
<dbReference type="CDD" id="cd05276">
    <property type="entry name" value="p53_inducible_oxidoreductase"/>
    <property type="match status" value="1"/>
</dbReference>
<keyword evidence="1" id="KW-0521">NADP</keyword>
<evidence type="ECO:0000256" key="1">
    <source>
        <dbReference type="ARBA" id="ARBA00022857"/>
    </source>
</evidence>
<dbReference type="PANTHER" id="PTHR48106">
    <property type="entry name" value="QUINONE OXIDOREDUCTASE PIG3-RELATED"/>
    <property type="match status" value="1"/>
</dbReference>
<dbReference type="Proteomes" id="UP001162131">
    <property type="component" value="Unassembled WGS sequence"/>
</dbReference>
<dbReference type="InterPro" id="IPR013154">
    <property type="entry name" value="ADH-like_N"/>
</dbReference>
<dbReference type="InterPro" id="IPR020843">
    <property type="entry name" value="ER"/>
</dbReference>
<gene>
    <name evidence="4" type="ORF">BSTOLATCC_MIC9972</name>
</gene>
<keyword evidence="5" id="KW-1185">Reference proteome</keyword>
<dbReference type="InterPro" id="IPR011032">
    <property type="entry name" value="GroES-like_sf"/>
</dbReference>
<organism evidence="4 5">
    <name type="scientific">Blepharisma stoltei</name>
    <dbReference type="NCBI Taxonomy" id="1481888"/>
    <lineage>
        <taxon>Eukaryota</taxon>
        <taxon>Sar</taxon>
        <taxon>Alveolata</taxon>
        <taxon>Ciliophora</taxon>
        <taxon>Postciliodesmatophora</taxon>
        <taxon>Heterotrichea</taxon>
        <taxon>Heterotrichida</taxon>
        <taxon>Blepharismidae</taxon>
        <taxon>Blepharisma</taxon>
    </lineage>
</organism>
<dbReference type="AlphaFoldDB" id="A0AAU9IK75"/>
<accession>A0AAU9IK75</accession>
<evidence type="ECO:0000313" key="5">
    <source>
        <dbReference type="Proteomes" id="UP001162131"/>
    </source>
</evidence>
<dbReference type="Pfam" id="PF00107">
    <property type="entry name" value="ADH_zinc_N"/>
    <property type="match status" value="1"/>
</dbReference>
<name>A0AAU9IK75_9CILI</name>
<protein>
    <recommendedName>
        <fullName evidence="3">Enoyl reductase (ER) domain-containing protein</fullName>
    </recommendedName>
</protein>